<dbReference type="CDD" id="cd21176">
    <property type="entry name" value="LPMO_auxiliary-like"/>
    <property type="match status" value="1"/>
</dbReference>
<keyword evidence="7" id="KW-0449">Lipoprotein</keyword>
<dbReference type="PANTHER" id="PTHR34992">
    <property type="entry name" value="HYPHAL ANASTAMOSIS-7 PROTEIN"/>
    <property type="match status" value="1"/>
</dbReference>
<name>A0AAN6M5G2_9PLEO</name>
<dbReference type="Pfam" id="PF20238">
    <property type="entry name" value="BIM1-like_dom"/>
    <property type="match status" value="1"/>
</dbReference>
<evidence type="ECO:0000259" key="9">
    <source>
        <dbReference type="Pfam" id="PF20238"/>
    </source>
</evidence>
<dbReference type="GO" id="GO:0005886">
    <property type="term" value="C:plasma membrane"/>
    <property type="evidence" value="ECO:0007669"/>
    <property type="project" value="UniProtKB-SubCell"/>
</dbReference>
<accession>A0AAN6M5G2</accession>
<evidence type="ECO:0000256" key="7">
    <source>
        <dbReference type="ARBA" id="ARBA00023288"/>
    </source>
</evidence>
<keyword evidence="11" id="KW-1185">Reference proteome</keyword>
<evidence type="ECO:0000256" key="6">
    <source>
        <dbReference type="ARBA" id="ARBA00023180"/>
    </source>
</evidence>
<sequence length="222" mass="23326">MLASSLLQVLSYGAVASAHFHVLYPEWRGDSLTLDTASQWIWPCANISETTNGTRTKWPTTGGSISINGSHEFAFTYVNLALGRNVTNFNISLVENFNQTGAGELCLKDSVGAALKEGLEKSNLTEEALDGKDASLQVIQIAHSGSALYNCMDITFSKDAKVLEDDKCKNGTGVGGTEIGAAEAHSHEGGEESTGEDKKGAAVSVKPFVGSGVVAVVMAVLL</sequence>
<feature type="signal peptide" evidence="8">
    <location>
        <begin position="1"/>
        <end position="18"/>
    </location>
</feature>
<evidence type="ECO:0000256" key="5">
    <source>
        <dbReference type="ARBA" id="ARBA00023136"/>
    </source>
</evidence>
<keyword evidence="3" id="KW-0336">GPI-anchor</keyword>
<comment type="subcellular location">
    <subcellularLocation>
        <location evidence="1">Cell membrane</location>
        <topology evidence="1">Lipid-anchor</topology>
        <topology evidence="1">GPI-anchor</topology>
    </subcellularLocation>
</comment>
<comment type="caution">
    <text evidence="10">The sequence shown here is derived from an EMBL/GenBank/DDBJ whole genome shotgun (WGS) entry which is preliminary data.</text>
</comment>
<organism evidence="10 11">
    <name type="scientific">Pseudopithomyces chartarum</name>
    <dbReference type="NCBI Taxonomy" id="1892770"/>
    <lineage>
        <taxon>Eukaryota</taxon>
        <taxon>Fungi</taxon>
        <taxon>Dikarya</taxon>
        <taxon>Ascomycota</taxon>
        <taxon>Pezizomycotina</taxon>
        <taxon>Dothideomycetes</taxon>
        <taxon>Pleosporomycetidae</taxon>
        <taxon>Pleosporales</taxon>
        <taxon>Massarineae</taxon>
        <taxon>Didymosphaeriaceae</taxon>
        <taxon>Pseudopithomyces</taxon>
    </lineage>
</organism>
<keyword evidence="4 8" id="KW-0732">Signal</keyword>
<protein>
    <recommendedName>
        <fullName evidence="9">Copper acquisition factor BIM1-like domain-containing protein</fullName>
    </recommendedName>
</protein>
<evidence type="ECO:0000313" key="10">
    <source>
        <dbReference type="EMBL" id="KAK3214547.1"/>
    </source>
</evidence>
<dbReference type="InterPro" id="IPR046936">
    <property type="entry name" value="BIM1-like"/>
</dbReference>
<dbReference type="Proteomes" id="UP001280581">
    <property type="component" value="Unassembled WGS sequence"/>
</dbReference>
<evidence type="ECO:0000256" key="4">
    <source>
        <dbReference type="ARBA" id="ARBA00022729"/>
    </source>
</evidence>
<dbReference type="AlphaFoldDB" id="A0AAN6M5G2"/>
<evidence type="ECO:0000256" key="8">
    <source>
        <dbReference type="SAM" id="SignalP"/>
    </source>
</evidence>
<keyword evidence="5" id="KW-0472">Membrane</keyword>
<dbReference type="GO" id="GO:0098552">
    <property type="term" value="C:side of membrane"/>
    <property type="evidence" value="ECO:0007669"/>
    <property type="project" value="UniProtKB-KW"/>
</dbReference>
<dbReference type="PANTHER" id="PTHR34992:SF2">
    <property type="entry name" value="COPPER ACQUISITION FACTOR BIM1-LIKE DOMAIN-CONTAINING PROTEIN"/>
    <property type="match status" value="1"/>
</dbReference>
<proteinExistence type="predicted"/>
<evidence type="ECO:0000313" key="11">
    <source>
        <dbReference type="Proteomes" id="UP001280581"/>
    </source>
</evidence>
<reference evidence="10 11" key="1">
    <citation type="submission" date="2021-02" db="EMBL/GenBank/DDBJ databases">
        <title>Genome assembly of Pseudopithomyces chartarum.</title>
        <authorList>
            <person name="Jauregui R."/>
            <person name="Singh J."/>
            <person name="Voisey C."/>
        </authorList>
    </citation>
    <scope>NUCLEOTIDE SEQUENCE [LARGE SCALE GENOMIC DNA]</scope>
    <source>
        <strain evidence="10 11">AGR01</strain>
    </source>
</reference>
<dbReference type="EMBL" id="WVTA01000003">
    <property type="protein sequence ID" value="KAK3214547.1"/>
    <property type="molecule type" value="Genomic_DNA"/>
</dbReference>
<feature type="chain" id="PRO_5042874339" description="Copper acquisition factor BIM1-like domain-containing protein" evidence="8">
    <location>
        <begin position="19"/>
        <end position="222"/>
    </location>
</feature>
<evidence type="ECO:0000256" key="3">
    <source>
        <dbReference type="ARBA" id="ARBA00022622"/>
    </source>
</evidence>
<dbReference type="InterPro" id="IPR046530">
    <property type="entry name" value="BIM1-like_dom"/>
</dbReference>
<evidence type="ECO:0000256" key="1">
    <source>
        <dbReference type="ARBA" id="ARBA00004609"/>
    </source>
</evidence>
<feature type="domain" description="Copper acquisition factor BIM1-like" evidence="9">
    <location>
        <begin position="17"/>
        <end position="173"/>
    </location>
</feature>
<evidence type="ECO:0000256" key="2">
    <source>
        <dbReference type="ARBA" id="ARBA00022475"/>
    </source>
</evidence>
<keyword evidence="6" id="KW-0325">Glycoprotein</keyword>
<gene>
    <name evidence="10" type="ORF">GRF29_19g521612</name>
</gene>
<keyword evidence="2" id="KW-1003">Cell membrane</keyword>